<dbReference type="AlphaFoldDB" id="A0A1F5T9W1"/>
<comment type="subcellular location">
    <subcellularLocation>
        <location evidence="1">Membrane</location>
        <topology evidence="1">Multi-pass membrane protein</topology>
    </subcellularLocation>
</comment>
<protein>
    <recommendedName>
        <fullName evidence="8">ZIP family metal transporter</fullName>
    </recommendedName>
</protein>
<feature type="transmembrane region" description="Helical" evidence="5">
    <location>
        <begin position="193"/>
        <end position="214"/>
    </location>
</feature>
<feature type="transmembrane region" description="Helical" evidence="5">
    <location>
        <begin position="67"/>
        <end position="86"/>
    </location>
</feature>
<dbReference type="GO" id="GO:0016020">
    <property type="term" value="C:membrane"/>
    <property type="evidence" value="ECO:0007669"/>
    <property type="project" value="UniProtKB-SubCell"/>
</dbReference>
<evidence type="ECO:0000256" key="2">
    <source>
        <dbReference type="ARBA" id="ARBA00022692"/>
    </source>
</evidence>
<dbReference type="PANTHER" id="PTHR16950">
    <property type="entry name" value="ZINC TRANSPORTER SLC39A7 HISTIDINE-RICH MEMBRANE PROTEIN KE4"/>
    <property type="match status" value="1"/>
</dbReference>
<evidence type="ECO:0000313" key="6">
    <source>
        <dbReference type="EMBL" id="OGF35476.1"/>
    </source>
</evidence>
<evidence type="ECO:0008006" key="8">
    <source>
        <dbReference type="Google" id="ProtNLM"/>
    </source>
</evidence>
<evidence type="ECO:0000256" key="4">
    <source>
        <dbReference type="ARBA" id="ARBA00023136"/>
    </source>
</evidence>
<name>A0A1F5T9W1_9BACT</name>
<evidence type="ECO:0000256" key="3">
    <source>
        <dbReference type="ARBA" id="ARBA00022989"/>
    </source>
</evidence>
<dbReference type="Proteomes" id="UP000178656">
    <property type="component" value="Unassembled WGS sequence"/>
</dbReference>
<accession>A0A1F5T9W1</accession>
<dbReference type="InterPro" id="IPR003689">
    <property type="entry name" value="ZIP"/>
</dbReference>
<dbReference type="EMBL" id="MFGM01000049">
    <property type="protein sequence ID" value="OGF35476.1"/>
    <property type="molecule type" value="Genomic_DNA"/>
</dbReference>
<gene>
    <name evidence="6" type="ORF">A2482_01450</name>
</gene>
<reference evidence="6 7" key="1">
    <citation type="journal article" date="2016" name="Nat. Commun.">
        <title>Thousands of microbial genomes shed light on interconnected biogeochemical processes in an aquifer system.</title>
        <authorList>
            <person name="Anantharaman K."/>
            <person name="Brown C.T."/>
            <person name="Hug L.A."/>
            <person name="Sharon I."/>
            <person name="Castelle C.J."/>
            <person name="Probst A.J."/>
            <person name="Thomas B.C."/>
            <person name="Singh A."/>
            <person name="Wilkins M.J."/>
            <person name="Karaoz U."/>
            <person name="Brodie E.L."/>
            <person name="Williams K.H."/>
            <person name="Hubbard S.S."/>
            <person name="Banfield J.F."/>
        </authorList>
    </citation>
    <scope>NUCLEOTIDE SEQUENCE [LARGE SCALE GENOMIC DNA]</scope>
</reference>
<dbReference type="PANTHER" id="PTHR16950:SF16">
    <property type="entry name" value="ZINC TRANSPORTER ZIP13"/>
    <property type="match status" value="1"/>
</dbReference>
<feature type="transmembrane region" description="Helical" evidence="5">
    <location>
        <begin position="165"/>
        <end position="186"/>
    </location>
</feature>
<evidence type="ECO:0000313" key="7">
    <source>
        <dbReference type="Proteomes" id="UP000178656"/>
    </source>
</evidence>
<dbReference type="Pfam" id="PF02535">
    <property type="entry name" value="Zip"/>
    <property type="match status" value="1"/>
</dbReference>
<dbReference type="GO" id="GO:0046873">
    <property type="term" value="F:metal ion transmembrane transporter activity"/>
    <property type="evidence" value="ECO:0007669"/>
    <property type="project" value="InterPro"/>
</dbReference>
<keyword evidence="4 5" id="KW-0472">Membrane</keyword>
<organism evidence="6 7">
    <name type="scientific">Candidatus Falkowbacteria bacterium RIFOXYC2_FULL_48_21</name>
    <dbReference type="NCBI Taxonomy" id="1798005"/>
    <lineage>
        <taxon>Bacteria</taxon>
        <taxon>Candidatus Falkowiibacteriota</taxon>
    </lineage>
</organism>
<feature type="transmembrane region" description="Helical" evidence="5">
    <location>
        <begin position="226"/>
        <end position="246"/>
    </location>
</feature>
<keyword evidence="2 5" id="KW-0812">Transmembrane</keyword>
<proteinExistence type="predicted"/>
<evidence type="ECO:0000256" key="5">
    <source>
        <dbReference type="SAM" id="Phobius"/>
    </source>
</evidence>
<keyword evidence="3 5" id="KW-1133">Transmembrane helix</keyword>
<feature type="transmembrane region" description="Helical" evidence="5">
    <location>
        <begin position="6"/>
        <end position="27"/>
    </location>
</feature>
<sequence length="247" mass="26992">MIWFYTILSVFIVSAISLVGVTTLMVNKEKLEKFLMYFVSFSVGALLGDVFLHIIPEISEESGFKAQSGLLILGGIVFFFIIEKFVNWHHCHHVEHTHKIKPMAYTNLIGDGLHNFLDGVIIAAGFMISFPVGLATAIAVVLHEVPQEIGDFGVLLYAGFSRGKALLFNFLSASLSILGAVLTLAIASGAKQFSSIVLALAAGGFIYIAGSDLIPELHHDFKWRSSISQLFMLVVGIVVMWGLVFVE</sequence>
<evidence type="ECO:0000256" key="1">
    <source>
        <dbReference type="ARBA" id="ARBA00004141"/>
    </source>
</evidence>
<comment type="caution">
    <text evidence="6">The sequence shown here is derived from an EMBL/GenBank/DDBJ whole genome shotgun (WGS) entry which is preliminary data.</text>
</comment>
<feature type="transmembrane region" description="Helical" evidence="5">
    <location>
        <begin position="120"/>
        <end position="145"/>
    </location>
</feature>
<feature type="transmembrane region" description="Helical" evidence="5">
    <location>
        <begin position="34"/>
        <end position="55"/>
    </location>
</feature>